<sequence length="214" mass="24822">MSCLVSLNFLNSKSQTWKDYYIKLKIPISGPFSGSMKTIQGILVVSLFPSPGKRTSDEPWVLTKKGNYTIKNIDKLYKTFNLDDPLGLCRWSEVRTFIADTKEPKVDSMCFYGSGIDTLKQLDYKNTNYPHNNPKQYYEKADGIVNYESLARCTTWSNLTHLRYHRQYPHTTHVGILHNLQIIKTIYDHINRDIARPQWIISNSVKNITFSSIF</sequence>
<dbReference type="Proteomes" id="UP000078046">
    <property type="component" value="Unassembled WGS sequence"/>
</dbReference>
<dbReference type="EMBL" id="LWCA01001320">
    <property type="protein sequence ID" value="OAF65388.1"/>
    <property type="molecule type" value="Genomic_DNA"/>
</dbReference>
<dbReference type="Gene3D" id="3.40.50.1820">
    <property type="entry name" value="alpha/beta hydrolase"/>
    <property type="match status" value="1"/>
</dbReference>
<accession>A0A177ATN8</accession>
<dbReference type="Pfam" id="PF02450">
    <property type="entry name" value="LCAT"/>
    <property type="match status" value="1"/>
</dbReference>
<dbReference type="OrthoDB" id="190846at2759"/>
<protein>
    <submittedName>
        <fullName evidence="1">Uncharacterized protein</fullName>
    </submittedName>
</protein>
<keyword evidence="2" id="KW-1185">Reference proteome</keyword>
<gene>
    <name evidence="1" type="ORF">A3Q56_06883</name>
</gene>
<organism evidence="1 2">
    <name type="scientific">Intoshia linei</name>
    <dbReference type="NCBI Taxonomy" id="1819745"/>
    <lineage>
        <taxon>Eukaryota</taxon>
        <taxon>Metazoa</taxon>
        <taxon>Spiralia</taxon>
        <taxon>Lophotrochozoa</taxon>
        <taxon>Mesozoa</taxon>
        <taxon>Orthonectida</taxon>
        <taxon>Rhopaluridae</taxon>
        <taxon>Intoshia</taxon>
    </lineage>
</organism>
<reference evidence="1 2" key="1">
    <citation type="submission" date="2016-04" db="EMBL/GenBank/DDBJ databases">
        <title>The genome of Intoshia linei affirms orthonectids as highly simplified spiralians.</title>
        <authorList>
            <person name="Mikhailov K.V."/>
            <person name="Slusarev G.S."/>
            <person name="Nikitin M.A."/>
            <person name="Logacheva M.D."/>
            <person name="Penin A."/>
            <person name="Aleoshin V."/>
            <person name="Panchin Y.V."/>
        </authorList>
    </citation>
    <scope>NUCLEOTIDE SEQUENCE [LARGE SCALE GENOMIC DNA]</scope>
    <source>
        <strain evidence="1">Intl2013</strain>
        <tissue evidence="1">Whole animal</tissue>
    </source>
</reference>
<dbReference type="GO" id="GO:0008374">
    <property type="term" value="F:O-acyltransferase activity"/>
    <property type="evidence" value="ECO:0007669"/>
    <property type="project" value="InterPro"/>
</dbReference>
<evidence type="ECO:0000313" key="2">
    <source>
        <dbReference type="Proteomes" id="UP000078046"/>
    </source>
</evidence>
<evidence type="ECO:0000313" key="1">
    <source>
        <dbReference type="EMBL" id="OAF65388.1"/>
    </source>
</evidence>
<proteinExistence type="predicted"/>
<name>A0A177ATN8_9BILA</name>
<dbReference type="AlphaFoldDB" id="A0A177ATN8"/>
<dbReference type="InterPro" id="IPR029058">
    <property type="entry name" value="AB_hydrolase_fold"/>
</dbReference>
<dbReference type="GO" id="GO:0006629">
    <property type="term" value="P:lipid metabolic process"/>
    <property type="evidence" value="ECO:0007669"/>
    <property type="project" value="InterPro"/>
</dbReference>
<dbReference type="InterPro" id="IPR003386">
    <property type="entry name" value="LACT/PDAT_acylTrfase"/>
</dbReference>
<comment type="caution">
    <text evidence="1">The sequence shown here is derived from an EMBL/GenBank/DDBJ whole genome shotgun (WGS) entry which is preliminary data.</text>
</comment>
<dbReference type="PANTHER" id="PTHR11440">
    <property type="entry name" value="LECITHIN-CHOLESTEROL ACYLTRANSFERASE-RELATED"/>
    <property type="match status" value="1"/>
</dbReference>